<dbReference type="AlphaFoldDB" id="X0XBE8"/>
<dbReference type="InterPro" id="IPR000120">
    <property type="entry name" value="Amidase"/>
</dbReference>
<feature type="non-terminal residue" evidence="2">
    <location>
        <position position="1"/>
    </location>
</feature>
<accession>X0XBE8</accession>
<sequence>SGMAYMAMGTDTGGSIRIPAALCGVVGFKPTFGLASLYGIVPLSFNLDHPGPLTRSVIDAAITMDIITGYDLKDPCPRRYKGGNTNFAEALKNVDNMKGMTIGIPSNFYFDKVDYEVEKLVKKAISAFKELGATVKFIKIPYLDVVPDVSTIIMSAEAALAHKDRLAVHPDGYKPDVKARLELGMSYSAIDYIKALQDREKIINAWEDALFHVDVVVTPTLPITAFKIGSTSVFTRGKEEPARKMCVRHTR</sequence>
<dbReference type="GO" id="GO:0003824">
    <property type="term" value="F:catalytic activity"/>
    <property type="evidence" value="ECO:0007669"/>
    <property type="project" value="InterPro"/>
</dbReference>
<dbReference type="InterPro" id="IPR023631">
    <property type="entry name" value="Amidase_dom"/>
</dbReference>
<reference evidence="2" key="1">
    <citation type="journal article" date="2014" name="Front. Microbiol.">
        <title>High frequency of phylogenetically diverse reductive dehalogenase-homologous genes in deep subseafloor sedimentary metagenomes.</title>
        <authorList>
            <person name="Kawai M."/>
            <person name="Futagami T."/>
            <person name="Toyoda A."/>
            <person name="Takaki Y."/>
            <person name="Nishi S."/>
            <person name="Hori S."/>
            <person name="Arai W."/>
            <person name="Tsubouchi T."/>
            <person name="Morono Y."/>
            <person name="Uchiyama I."/>
            <person name="Ito T."/>
            <person name="Fujiyama A."/>
            <person name="Inagaki F."/>
            <person name="Takami H."/>
        </authorList>
    </citation>
    <scope>NUCLEOTIDE SEQUENCE</scope>
    <source>
        <strain evidence="2">Expedition CK06-06</strain>
    </source>
</reference>
<dbReference type="SUPFAM" id="SSF75304">
    <property type="entry name" value="Amidase signature (AS) enzymes"/>
    <property type="match status" value="1"/>
</dbReference>
<comment type="caution">
    <text evidence="2">The sequence shown here is derived from an EMBL/GenBank/DDBJ whole genome shotgun (WGS) entry which is preliminary data.</text>
</comment>
<dbReference type="PANTHER" id="PTHR11895">
    <property type="entry name" value="TRANSAMIDASE"/>
    <property type="match status" value="1"/>
</dbReference>
<evidence type="ECO:0000259" key="1">
    <source>
        <dbReference type="Pfam" id="PF01425"/>
    </source>
</evidence>
<name>X0XBE8_9ZZZZ</name>
<dbReference type="EMBL" id="BARS01042913">
    <property type="protein sequence ID" value="GAG33958.1"/>
    <property type="molecule type" value="Genomic_DNA"/>
</dbReference>
<dbReference type="InterPro" id="IPR036928">
    <property type="entry name" value="AS_sf"/>
</dbReference>
<dbReference type="PANTHER" id="PTHR11895:SF176">
    <property type="entry name" value="AMIDASE AMID-RELATED"/>
    <property type="match status" value="1"/>
</dbReference>
<dbReference type="Gene3D" id="3.90.1300.10">
    <property type="entry name" value="Amidase signature (AS) domain"/>
    <property type="match status" value="1"/>
</dbReference>
<dbReference type="Pfam" id="PF01425">
    <property type="entry name" value="Amidase"/>
    <property type="match status" value="1"/>
</dbReference>
<protein>
    <recommendedName>
        <fullName evidence="1">Amidase domain-containing protein</fullName>
    </recommendedName>
</protein>
<proteinExistence type="predicted"/>
<organism evidence="2">
    <name type="scientific">marine sediment metagenome</name>
    <dbReference type="NCBI Taxonomy" id="412755"/>
    <lineage>
        <taxon>unclassified sequences</taxon>
        <taxon>metagenomes</taxon>
        <taxon>ecological metagenomes</taxon>
    </lineage>
</organism>
<feature type="non-terminal residue" evidence="2">
    <location>
        <position position="251"/>
    </location>
</feature>
<feature type="domain" description="Amidase" evidence="1">
    <location>
        <begin position="2"/>
        <end position="232"/>
    </location>
</feature>
<gene>
    <name evidence="2" type="ORF">S01H1_65038</name>
</gene>
<evidence type="ECO:0000313" key="2">
    <source>
        <dbReference type="EMBL" id="GAG33958.1"/>
    </source>
</evidence>